<protein>
    <submittedName>
        <fullName evidence="6">DNA-binding transcriptional LysR family regulator</fullName>
    </submittedName>
</protein>
<dbReference type="GO" id="GO:0003700">
    <property type="term" value="F:DNA-binding transcription factor activity"/>
    <property type="evidence" value="ECO:0007669"/>
    <property type="project" value="InterPro"/>
</dbReference>
<dbReference type="GO" id="GO:0032993">
    <property type="term" value="C:protein-DNA complex"/>
    <property type="evidence" value="ECO:0007669"/>
    <property type="project" value="TreeGrafter"/>
</dbReference>
<dbReference type="OrthoDB" id="1652954at2"/>
<dbReference type="Pfam" id="PF00126">
    <property type="entry name" value="HTH_1"/>
    <property type="match status" value="1"/>
</dbReference>
<dbReference type="AlphaFoldDB" id="A0A4R6Q9Y6"/>
<dbReference type="PRINTS" id="PR00039">
    <property type="entry name" value="HTHLYSR"/>
</dbReference>
<keyword evidence="4" id="KW-0804">Transcription</keyword>
<evidence type="ECO:0000256" key="1">
    <source>
        <dbReference type="ARBA" id="ARBA00009437"/>
    </source>
</evidence>
<comment type="caution">
    <text evidence="6">The sequence shown here is derived from an EMBL/GenBank/DDBJ whole genome shotgun (WGS) entry which is preliminary data.</text>
</comment>
<accession>A0A4R6Q9Y6</accession>
<sequence>MNELQIDYFLAVARNLSFTKTADEMYVSQPAISRQISHLEGELGFVLFDRSKKSTQLTAAGKLYYDFFSEFKQNMQKTRDMAYKATNEQVGSIRIACLEGWNNVACIPEALNNFKSNFKNMDIELSSYGFKGLLKALGADKVDVILSLEGTLEAYDDIMSKTVTKVPKKIIFSKMHRFANRVNLSPKDFKDEKFFIPVPEESKYAESRIKSYCRNQGFVPNIEPVANIESMLLNVRNGLGVAIMDDWTIASAGGEFLSVDLGMTDDVILAWKETNMNPAIGVLVSEMLFILNDEAKA</sequence>
<keyword evidence="2" id="KW-0805">Transcription regulation</keyword>
<dbReference type="SUPFAM" id="SSF53850">
    <property type="entry name" value="Periplasmic binding protein-like II"/>
    <property type="match status" value="1"/>
</dbReference>
<proteinExistence type="inferred from homology"/>
<dbReference type="EMBL" id="SNXO01000005">
    <property type="protein sequence ID" value="TDP59015.1"/>
    <property type="molecule type" value="Genomic_DNA"/>
</dbReference>
<keyword evidence="3 6" id="KW-0238">DNA-binding</keyword>
<evidence type="ECO:0000256" key="3">
    <source>
        <dbReference type="ARBA" id="ARBA00023125"/>
    </source>
</evidence>
<dbReference type="InterPro" id="IPR000847">
    <property type="entry name" value="LysR_HTH_N"/>
</dbReference>
<evidence type="ECO:0000313" key="7">
    <source>
        <dbReference type="Proteomes" id="UP000295500"/>
    </source>
</evidence>
<dbReference type="RefSeq" id="WP_133527839.1">
    <property type="nucleotide sequence ID" value="NZ_SNXO01000005.1"/>
</dbReference>
<gene>
    <name evidence="6" type="ORF">EV211_10585</name>
</gene>
<name>A0A4R6Q9Y6_9FIRM</name>
<evidence type="ECO:0000259" key="5">
    <source>
        <dbReference type="PROSITE" id="PS50931"/>
    </source>
</evidence>
<evidence type="ECO:0000256" key="2">
    <source>
        <dbReference type="ARBA" id="ARBA00023015"/>
    </source>
</evidence>
<dbReference type="InterPro" id="IPR036390">
    <property type="entry name" value="WH_DNA-bd_sf"/>
</dbReference>
<dbReference type="InterPro" id="IPR036388">
    <property type="entry name" value="WH-like_DNA-bd_sf"/>
</dbReference>
<dbReference type="PANTHER" id="PTHR30346:SF0">
    <property type="entry name" value="HCA OPERON TRANSCRIPTIONAL ACTIVATOR HCAR"/>
    <property type="match status" value="1"/>
</dbReference>
<keyword evidence="7" id="KW-1185">Reference proteome</keyword>
<dbReference type="Proteomes" id="UP000295500">
    <property type="component" value="Unassembled WGS sequence"/>
</dbReference>
<evidence type="ECO:0000313" key="6">
    <source>
        <dbReference type="EMBL" id="TDP59015.1"/>
    </source>
</evidence>
<reference evidence="6 7" key="1">
    <citation type="submission" date="2019-03" db="EMBL/GenBank/DDBJ databases">
        <title>Genomic Encyclopedia of Type Strains, Phase IV (KMG-IV): sequencing the most valuable type-strain genomes for metagenomic binning, comparative biology and taxonomic classification.</title>
        <authorList>
            <person name="Goeker M."/>
        </authorList>
    </citation>
    <scope>NUCLEOTIDE SEQUENCE [LARGE SCALE GENOMIC DNA]</scope>
    <source>
        <strain evidence="6 7">DSM 28287</strain>
    </source>
</reference>
<dbReference type="GO" id="GO:0003677">
    <property type="term" value="F:DNA binding"/>
    <property type="evidence" value="ECO:0007669"/>
    <property type="project" value="UniProtKB-KW"/>
</dbReference>
<dbReference type="Gene3D" id="3.40.190.10">
    <property type="entry name" value="Periplasmic binding protein-like II"/>
    <property type="match status" value="2"/>
</dbReference>
<dbReference type="Gene3D" id="1.10.10.10">
    <property type="entry name" value="Winged helix-like DNA-binding domain superfamily/Winged helix DNA-binding domain"/>
    <property type="match status" value="1"/>
</dbReference>
<comment type="similarity">
    <text evidence="1">Belongs to the LysR transcriptional regulatory family.</text>
</comment>
<dbReference type="CDD" id="cd05466">
    <property type="entry name" value="PBP2_LTTR_substrate"/>
    <property type="match status" value="1"/>
</dbReference>
<evidence type="ECO:0000256" key="4">
    <source>
        <dbReference type="ARBA" id="ARBA00023163"/>
    </source>
</evidence>
<dbReference type="PANTHER" id="PTHR30346">
    <property type="entry name" value="TRANSCRIPTIONAL DUAL REGULATOR HCAR-RELATED"/>
    <property type="match status" value="1"/>
</dbReference>
<dbReference type="Pfam" id="PF03466">
    <property type="entry name" value="LysR_substrate"/>
    <property type="match status" value="1"/>
</dbReference>
<dbReference type="SUPFAM" id="SSF46785">
    <property type="entry name" value="Winged helix' DNA-binding domain"/>
    <property type="match status" value="1"/>
</dbReference>
<dbReference type="InterPro" id="IPR005119">
    <property type="entry name" value="LysR_subst-bd"/>
</dbReference>
<dbReference type="PROSITE" id="PS50931">
    <property type="entry name" value="HTH_LYSR"/>
    <property type="match status" value="1"/>
</dbReference>
<feature type="domain" description="HTH lysR-type" evidence="5">
    <location>
        <begin position="1"/>
        <end position="58"/>
    </location>
</feature>
<organism evidence="6 7">
    <name type="scientific">Aminicella lysinilytica</name>
    <dbReference type="NCBI Taxonomy" id="433323"/>
    <lineage>
        <taxon>Bacteria</taxon>
        <taxon>Bacillati</taxon>
        <taxon>Bacillota</taxon>
        <taxon>Clostridia</taxon>
        <taxon>Peptostreptococcales</taxon>
        <taxon>Anaerovoracaceae</taxon>
        <taxon>Aminicella</taxon>
    </lineage>
</organism>
<dbReference type="FunFam" id="1.10.10.10:FF:000001">
    <property type="entry name" value="LysR family transcriptional regulator"/>
    <property type="match status" value="1"/>
</dbReference>